<dbReference type="Proteomes" id="UP000887540">
    <property type="component" value="Unplaced"/>
</dbReference>
<accession>A0A914EMB2</accession>
<sequence>MARFAEEVICDVWSRYGPRNVDGSQQPATHLLDDQQICDSINAAFLGTYGGSWFCIAGPHAVFPELPRPPSFIYFELYGGLLTGHQKYRIFIYSYTKTADIRQMQKSPRFNLNTREPSLNTPF</sequence>
<evidence type="ECO:0000313" key="1">
    <source>
        <dbReference type="Proteomes" id="UP000887540"/>
    </source>
</evidence>
<keyword evidence="1" id="KW-1185">Reference proteome</keyword>
<proteinExistence type="predicted"/>
<dbReference type="AlphaFoldDB" id="A0A914EMB2"/>
<organism evidence="1 2">
    <name type="scientific">Acrobeloides nanus</name>
    <dbReference type="NCBI Taxonomy" id="290746"/>
    <lineage>
        <taxon>Eukaryota</taxon>
        <taxon>Metazoa</taxon>
        <taxon>Ecdysozoa</taxon>
        <taxon>Nematoda</taxon>
        <taxon>Chromadorea</taxon>
        <taxon>Rhabditida</taxon>
        <taxon>Tylenchina</taxon>
        <taxon>Cephalobomorpha</taxon>
        <taxon>Cephaloboidea</taxon>
        <taxon>Cephalobidae</taxon>
        <taxon>Acrobeloides</taxon>
    </lineage>
</organism>
<protein>
    <submittedName>
        <fullName evidence="2">Uncharacterized protein</fullName>
    </submittedName>
</protein>
<dbReference type="WBParaSite" id="ACRNAN_scaffold9462.g30925.t1">
    <property type="protein sequence ID" value="ACRNAN_scaffold9462.g30925.t1"/>
    <property type="gene ID" value="ACRNAN_scaffold9462.g30925"/>
</dbReference>
<evidence type="ECO:0000313" key="2">
    <source>
        <dbReference type="WBParaSite" id="ACRNAN_scaffold9462.g30925.t1"/>
    </source>
</evidence>
<name>A0A914EMB2_9BILA</name>
<reference evidence="2" key="1">
    <citation type="submission" date="2022-11" db="UniProtKB">
        <authorList>
            <consortium name="WormBaseParasite"/>
        </authorList>
    </citation>
    <scope>IDENTIFICATION</scope>
</reference>